<reference evidence="1 2" key="1">
    <citation type="submission" date="2018-05" db="EMBL/GenBank/DDBJ databases">
        <title>Genome sequencing of Flavobacterium sp. HYN0049.</title>
        <authorList>
            <person name="Yi H."/>
            <person name="Baek C."/>
        </authorList>
    </citation>
    <scope>NUCLEOTIDE SEQUENCE [LARGE SCALE GENOMIC DNA]</scope>
    <source>
        <strain evidence="1 2">HYN0049</strain>
    </source>
</reference>
<proteinExistence type="predicted"/>
<gene>
    <name evidence="1" type="ORF">HYN49_04905</name>
</gene>
<dbReference type="KEGG" id="fpal:HYN49_04905"/>
<dbReference type="Proteomes" id="UP000244937">
    <property type="component" value="Chromosome"/>
</dbReference>
<evidence type="ECO:0000313" key="2">
    <source>
        <dbReference type="Proteomes" id="UP000244937"/>
    </source>
</evidence>
<keyword evidence="2" id="KW-1185">Reference proteome</keyword>
<organism evidence="1 2">
    <name type="scientific">Flavobacterium pallidum</name>
    <dbReference type="NCBI Taxonomy" id="2172098"/>
    <lineage>
        <taxon>Bacteria</taxon>
        <taxon>Pseudomonadati</taxon>
        <taxon>Bacteroidota</taxon>
        <taxon>Flavobacteriia</taxon>
        <taxon>Flavobacteriales</taxon>
        <taxon>Flavobacteriaceae</taxon>
        <taxon>Flavobacterium</taxon>
    </lineage>
</organism>
<evidence type="ECO:0000313" key="1">
    <source>
        <dbReference type="EMBL" id="AWI25289.1"/>
    </source>
</evidence>
<accession>A0A2S1SFY6</accession>
<dbReference type="EMBL" id="CP029187">
    <property type="protein sequence ID" value="AWI25289.1"/>
    <property type="molecule type" value="Genomic_DNA"/>
</dbReference>
<name>A0A2S1SFY6_9FLAO</name>
<sequence>MVNLITGQYSYVLPVMNVPSPEGGYPISLAYHAGIAIDQESSWTGLGWNLNPGAIDRGVNGYPDDYNASHLNEYFWDRTHTVSTYSASIGYTCGFASVGLGFNWGSNQALGGYVSVGVGFDVGGGNSIGVSVTAGSNGASIGVGAQFAGGMSVGVSASTNGDVGVNAGFNSNGAGFSIGYNTSGSMSFEANAAEGTGISMSTSKSGTQVTATVAGTGISSSFNNTVSMGDYCTSSSSWSIPIVVPTPIGVFSLSFGKQEFKYWLGDNDENFVTGPLYFQNGVKDITKSTWVPPRTITAGQGQQEHIPGHWVVSIVGQAFMDINEIPISNNSFSSTSDPAANNITQPNYDNYNVQAQGLSGSMTSTIFENGVLFGLTGKENKAGYKLNYNINSASTNIPDYAKFDGRPNFYMENEISTYINVQSAAFNTTTTNADILNYYNSGSVELAAKNRRKTSNFIEYYTNDQINNNYAALKQQGYLQPTASGFDRSGAPKEGIGAFKITTVDGKTYHYSLPVYNEEIITRTFGVIEDSPAETQSYFEKRQLEPYATHWLLTSVTGPDYVDNGDGVAGEGDLGYWTSFEYGKWTDAFIWKAPYKKEYITDDESPEVKTWIRGRKEIYYLDKVKTRTHTALFVKSTRADAMSEAFTYNAASHVDDLQNNSVLPRFTVPAQAQLKLNKIILLKNEDCTLDKAAGPDANQSVEIKYESNNHSDKTETATYNCYDNVIDVNDGYMALMPKAIKVVNMGYQFSLVGEAALLLKQVTFMGKGGNYALPPYKFDYINDIYNNYHNYEKDDGWGYLSTSPKEYSLKRITTPEGGTIGINYENNTFRSVTPNKLEFSNMNPVRFKCTMPTYASATDFSNKSVIIDIGSANVFPNLLGQTVNISLLRDYVCFNNLFYYFRYESTGHIDLSYGNGKYRVQFDDDIYWGADHHGYTQSGQHGCNMNNVNAAIAYAGNDYYYHQIKVKLDLPSTSVFAAGGVRVASLKVSDGTNNYITDYKYGENEDGIGYTSYIPFAQNLAKELPYSSELPAPRIMYEYVSIKNHKEGEQPEGKVQYKFNIIKTKAPNQIKYDDIYEIAKTVSGHTNTTANKGVSVAAFTVKDNLASIGQLLEVKTFNSQGHMLNKISNSYYKTTDAIPNNMGITQQSYQTYKTVDYVSATLQDKWIVNSSTRIKYPSILKSSTEQKDSYTYTTEFKDYDLISGVSKEQLSTSSDGKSLRTRILPAYSKYQQMGSKVDNIDNTNMLSQSAAQYSYIFDNGTWKETGVGITTWSNIWTYKDIGGDSSNPANEKPIWRKDKSYVWDGVLDSNGMFANYDSATDDNFDWTVGVGQPSNSKWKLTSQITLYDHFSQSLELKDMNGNKAATKMGDNDSKVVAVGNAGYHEMFYSGAEYIKYNFYLDPEVRIQDGASRVPGLAHTGTYAVTTSSGQKFGVVMRNEPNNNHKPGKYKVSVWVHKDQVSSAKLVVSENNTNSFTFPLSQQVKAGDWVLLTKIIDVPASETWIYFTSDTGAVVYYDDLMIRPIASTISGYVYNQWDELSYIINNNGLATRFEYDNAGRLFRTYVEVADDATNGLTGGFKLKSENRINYKGN</sequence>
<protein>
    <submittedName>
        <fullName evidence="1">Uncharacterized protein</fullName>
    </submittedName>
</protein>